<keyword evidence="3 8" id="KW-0479">Metal-binding</keyword>
<keyword evidence="4 8" id="KW-0460">Magnesium</keyword>
<dbReference type="InterPro" id="IPR027609">
    <property type="entry name" value="rSAM_QueE_proteobac"/>
</dbReference>
<evidence type="ECO:0000256" key="1">
    <source>
        <dbReference type="ARBA" id="ARBA00022485"/>
    </source>
</evidence>
<dbReference type="InterPro" id="IPR013785">
    <property type="entry name" value="Aldolase_TIM"/>
</dbReference>
<dbReference type="UniPathway" id="UPA00391"/>
<dbReference type="PIRSF" id="PIRSF000370">
    <property type="entry name" value="QueE"/>
    <property type="match status" value="1"/>
</dbReference>
<dbReference type="AlphaFoldDB" id="A0A2Z6I9X8"/>
<keyword evidence="2 8" id="KW-0949">S-adenosyl-L-methionine</keyword>
<dbReference type="SUPFAM" id="SSF102114">
    <property type="entry name" value="Radical SAM enzymes"/>
    <property type="match status" value="1"/>
</dbReference>
<comment type="subunit">
    <text evidence="8">Homodimer.</text>
</comment>
<dbReference type="SFLD" id="SFLDS00029">
    <property type="entry name" value="Radical_SAM"/>
    <property type="match status" value="1"/>
</dbReference>
<dbReference type="Pfam" id="PF13353">
    <property type="entry name" value="Fer4_12"/>
    <property type="match status" value="1"/>
</dbReference>
<proteinExistence type="inferred from homology"/>
<sequence length="223" mass="24427">MASLLFVNEIFASLQGEGAWTGTPSVFVRLQGCLCRCPWCDTKNTWKLGEPNDCGLDFAASKADAPRHATCTGEELLAYIDAHYASIPHVIFTGGEPMLFDLTDVTAALLARGKTVAIETSGTEPVRVAEGVWVTVSPKYDMPGGREVLASALRRADEIKMPVSGPKDLEDLEHRTLPETKPGVLVYVQPVSRDDEATRLCVEAAMTKGWRVSFQVHKYVNMR</sequence>
<organism evidence="10 11">
    <name type="scientific">Sutterella megalosphaeroides</name>
    <dbReference type="NCBI Taxonomy" id="2494234"/>
    <lineage>
        <taxon>Bacteria</taxon>
        <taxon>Pseudomonadati</taxon>
        <taxon>Pseudomonadota</taxon>
        <taxon>Betaproteobacteria</taxon>
        <taxon>Burkholderiales</taxon>
        <taxon>Sutterellaceae</taxon>
        <taxon>Sutterella</taxon>
    </lineage>
</organism>
<keyword evidence="11" id="KW-1185">Reference proteome</keyword>
<dbReference type="Proteomes" id="UP000271003">
    <property type="component" value="Chromosome"/>
</dbReference>
<evidence type="ECO:0000256" key="5">
    <source>
        <dbReference type="ARBA" id="ARBA00023004"/>
    </source>
</evidence>
<keyword evidence="7 8" id="KW-0456">Lyase</keyword>
<dbReference type="GO" id="GO:1904047">
    <property type="term" value="F:S-adenosyl-L-methionine binding"/>
    <property type="evidence" value="ECO:0007669"/>
    <property type="project" value="UniProtKB-UniRule"/>
</dbReference>
<gene>
    <name evidence="8 10" type="primary">queE</name>
    <name evidence="10" type="ORF">SUTMEG_11660</name>
</gene>
<feature type="binding site" evidence="8">
    <location>
        <position position="40"/>
    </location>
    <ligand>
        <name>[4Fe-4S] cluster</name>
        <dbReference type="ChEBI" id="CHEBI:49883"/>
        <note>4Fe-4S-S-AdoMet</note>
    </ligand>
</feature>
<dbReference type="PANTHER" id="PTHR42836">
    <property type="entry name" value="7-CARBOXY-7-DEAZAGUANINE SYNTHASE"/>
    <property type="match status" value="1"/>
</dbReference>
<dbReference type="InterPro" id="IPR007197">
    <property type="entry name" value="rSAM"/>
</dbReference>
<feature type="binding site" evidence="8">
    <location>
        <position position="33"/>
    </location>
    <ligand>
        <name>[4Fe-4S] cluster</name>
        <dbReference type="ChEBI" id="CHEBI:49883"/>
        <note>4Fe-4S-S-AdoMet</note>
    </ligand>
</feature>
<feature type="binding site" evidence="8">
    <location>
        <begin position="39"/>
        <end position="41"/>
    </location>
    <ligand>
        <name>S-adenosyl-L-methionine</name>
        <dbReference type="ChEBI" id="CHEBI:59789"/>
    </ligand>
</feature>
<feature type="binding site" evidence="8">
    <location>
        <begin position="137"/>
        <end position="139"/>
    </location>
    <ligand>
        <name>S-adenosyl-L-methionine</name>
        <dbReference type="ChEBI" id="CHEBI:59789"/>
    </ligand>
</feature>
<evidence type="ECO:0000256" key="3">
    <source>
        <dbReference type="ARBA" id="ARBA00022723"/>
    </source>
</evidence>
<dbReference type="PANTHER" id="PTHR42836:SF1">
    <property type="entry name" value="7-CARBOXY-7-DEAZAGUANINE SYNTHASE"/>
    <property type="match status" value="1"/>
</dbReference>
<comment type="pathway">
    <text evidence="8">Purine metabolism; 7-cyano-7-deazaguanine biosynthesis.</text>
</comment>
<name>A0A2Z6I9X8_9BURK</name>
<reference evidence="10 11" key="1">
    <citation type="journal article" date="2018" name="Int. J. Syst. Evol. Microbiol.">
        <title>Mesosutterella multiformis gen. nov., sp. nov., a member of the family Sutterellaceae and Sutterella megalosphaeroides sp. nov., isolated from human faeces.</title>
        <authorList>
            <person name="Sakamoto M."/>
            <person name="Ikeyama N."/>
            <person name="Kunihiro T."/>
            <person name="Iino T."/>
            <person name="Yuki M."/>
            <person name="Ohkuma M."/>
        </authorList>
    </citation>
    <scope>NUCLEOTIDE SEQUENCE [LARGE SCALE GENOMIC DNA]</scope>
    <source>
        <strain evidence="10 11">6FBBBH3</strain>
    </source>
</reference>
<evidence type="ECO:0000313" key="10">
    <source>
        <dbReference type="EMBL" id="BBF23275.1"/>
    </source>
</evidence>
<comment type="catalytic activity">
    <reaction evidence="8">
        <text>6-carboxy-5,6,7,8-tetrahydropterin + H(+) = 7-carboxy-7-carbaguanine + NH4(+)</text>
        <dbReference type="Rhea" id="RHEA:27974"/>
        <dbReference type="ChEBI" id="CHEBI:15378"/>
        <dbReference type="ChEBI" id="CHEBI:28938"/>
        <dbReference type="ChEBI" id="CHEBI:61032"/>
        <dbReference type="ChEBI" id="CHEBI:61036"/>
        <dbReference type="EC" id="4.3.99.3"/>
    </reaction>
</comment>
<dbReference type="EMBL" id="AP018786">
    <property type="protein sequence ID" value="BBF23275.1"/>
    <property type="molecule type" value="Genomic_DNA"/>
</dbReference>
<feature type="binding site" evidence="8">
    <location>
        <position position="37"/>
    </location>
    <ligand>
        <name>[4Fe-4S] cluster</name>
        <dbReference type="ChEBI" id="CHEBI:49883"/>
        <note>4Fe-4S-S-AdoMet</note>
    </ligand>
</feature>
<feature type="binding site" evidence="8">
    <location>
        <position position="95"/>
    </location>
    <ligand>
        <name>S-adenosyl-L-methionine</name>
        <dbReference type="ChEBI" id="CHEBI:59789"/>
    </ligand>
</feature>
<dbReference type="HAMAP" id="MF_00917">
    <property type="entry name" value="QueE"/>
    <property type="match status" value="1"/>
</dbReference>
<comment type="caution">
    <text evidence="8">Lacks conserved residue(s) required for the propagation of feature annotation.</text>
</comment>
<feature type="binding site" evidence="8">
    <location>
        <begin position="14"/>
        <end position="16"/>
    </location>
    <ligand>
        <name>substrate</name>
    </ligand>
</feature>
<dbReference type="KEGG" id="sutt:SUTMEG_11660"/>
<keyword evidence="5 8" id="KW-0408">Iron</keyword>
<dbReference type="GO" id="GO:0016840">
    <property type="term" value="F:carbon-nitrogen lyase activity"/>
    <property type="evidence" value="ECO:0007669"/>
    <property type="project" value="UniProtKB-UniRule"/>
</dbReference>
<accession>A0A2Z6I9X8</accession>
<dbReference type="GO" id="GO:0051539">
    <property type="term" value="F:4 iron, 4 sulfur cluster binding"/>
    <property type="evidence" value="ECO:0007669"/>
    <property type="project" value="UniProtKB-UniRule"/>
</dbReference>
<dbReference type="GO" id="GO:0008616">
    <property type="term" value="P:tRNA queuosine(34) biosynthetic process"/>
    <property type="evidence" value="ECO:0007669"/>
    <property type="project" value="UniProtKB-UniRule"/>
</dbReference>
<comment type="similarity">
    <text evidence="8">Belongs to the radical SAM superfamily. 7-carboxy-7-deazaguanine synthase family.</text>
</comment>
<dbReference type="PROSITE" id="PS51918">
    <property type="entry name" value="RADICAL_SAM"/>
    <property type="match status" value="1"/>
</dbReference>
<comment type="cofactor">
    <cofactor evidence="8">
        <name>S-adenosyl-L-methionine</name>
        <dbReference type="ChEBI" id="CHEBI:59789"/>
    </cofactor>
    <text evidence="8">Binds 1 S-adenosyl-L-methionine per subunit.</text>
</comment>
<evidence type="ECO:0000256" key="2">
    <source>
        <dbReference type="ARBA" id="ARBA00022691"/>
    </source>
</evidence>
<comment type="cofactor">
    <cofactor evidence="8">
        <name>[4Fe-4S] cluster</name>
        <dbReference type="ChEBI" id="CHEBI:49883"/>
    </cofactor>
    <text evidence="8">Binds 1 [4Fe-4S] cluster. The cluster is coordinated with 3 cysteines and an exchangeable S-adenosyl-L-methionine.</text>
</comment>
<dbReference type="Gene3D" id="3.20.20.70">
    <property type="entry name" value="Aldolase class I"/>
    <property type="match status" value="1"/>
</dbReference>
<comment type="cofactor">
    <cofactor evidence="8">
        <name>Mg(2+)</name>
        <dbReference type="ChEBI" id="CHEBI:18420"/>
    </cofactor>
</comment>
<feature type="binding site" evidence="8">
    <location>
        <position position="42"/>
    </location>
    <ligand>
        <name>Mg(2+)</name>
        <dbReference type="ChEBI" id="CHEBI:18420"/>
    </ligand>
</feature>
<feature type="domain" description="Radical SAM core" evidence="9">
    <location>
        <begin position="20"/>
        <end position="223"/>
    </location>
</feature>
<dbReference type="OrthoDB" id="9792276at2"/>
<evidence type="ECO:0000256" key="7">
    <source>
        <dbReference type="ARBA" id="ARBA00023239"/>
    </source>
</evidence>
<comment type="function">
    <text evidence="8">Catalyzes the complex heterocyclic radical-mediated conversion of 6-carboxy-5,6,7,8-tetrahydropterin (CPH4) to 7-carboxy-7-deazaguanine (CDG), a step common to the biosynthetic pathways of all 7-deazapurine-containing compounds.</text>
</comment>
<feature type="binding site" evidence="8">
    <location>
        <position position="93"/>
    </location>
    <ligand>
        <name>substrate</name>
    </ligand>
</feature>
<dbReference type="GO" id="GO:0000287">
    <property type="term" value="F:magnesium ion binding"/>
    <property type="evidence" value="ECO:0007669"/>
    <property type="project" value="UniProtKB-UniRule"/>
</dbReference>
<evidence type="ECO:0000256" key="8">
    <source>
        <dbReference type="HAMAP-Rule" id="MF_00917"/>
    </source>
</evidence>
<evidence type="ECO:0000256" key="6">
    <source>
        <dbReference type="ARBA" id="ARBA00023014"/>
    </source>
</evidence>
<dbReference type="EC" id="4.3.99.3" evidence="8"/>
<dbReference type="InterPro" id="IPR024924">
    <property type="entry name" value="7-CO-7-deazaguanine_synth-like"/>
</dbReference>
<keyword evidence="1 8" id="KW-0004">4Fe-4S</keyword>
<protein>
    <recommendedName>
        <fullName evidence="8">7-carboxy-7-deazaguanine synthase</fullName>
        <shortName evidence="8">CDG synthase</shortName>
        <ecNumber evidence="8">4.3.99.3</ecNumber>
    </recommendedName>
    <alternativeName>
        <fullName evidence="8">Queuosine biosynthesis protein QueE</fullName>
    </alternativeName>
</protein>
<keyword evidence="6 8" id="KW-0411">Iron-sulfur</keyword>
<dbReference type="InterPro" id="IPR058240">
    <property type="entry name" value="rSAM_sf"/>
</dbReference>
<evidence type="ECO:0000313" key="11">
    <source>
        <dbReference type="Proteomes" id="UP000271003"/>
    </source>
</evidence>
<dbReference type="RefSeq" id="WP_120176902.1">
    <property type="nucleotide sequence ID" value="NZ_AP018786.1"/>
</dbReference>
<keyword evidence="8" id="KW-0671">Queuosine biosynthesis</keyword>
<feature type="binding site" evidence="8">
    <location>
        <position position="29"/>
    </location>
    <ligand>
        <name>substrate</name>
    </ligand>
</feature>
<evidence type="ECO:0000259" key="9">
    <source>
        <dbReference type="PROSITE" id="PS51918"/>
    </source>
</evidence>
<dbReference type="NCBIfam" id="TIGR04322">
    <property type="entry name" value="rSAM_QueE_Ecoli"/>
    <property type="match status" value="1"/>
</dbReference>
<evidence type="ECO:0000256" key="4">
    <source>
        <dbReference type="ARBA" id="ARBA00022842"/>
    </source>
</evidence>